<reference evidence="1 2" key="1">
    <citation type="submission" date="2024-09" db="EMBL/GenBank/DDBJ databases">
        <authorList>
            <person name="Sun Q."/>
            <person name="Mori K."/>
        </authorList>
    </citation>
    <scope>NUCLEOTIDE SEQUENCE [LARGE SCALE GENOMIC DNA]</scope>
    <source>
        <strain evidence="1 2">CCM 7759</strain>
    </source>
</reference>
<dbReference type="EMBL" id="JBHLWN010000090">
    <property type="protein sequence ID" value="MFC0215332.1"/>
    <property type="molecule type" value="Genomic_DNA"/>
</dbReference>
<dbReference type="Proteomes" id="UP001589776">
    <property type="component" value="Unassembled WGS sequence"/>
</dbReference>
<organism evidence="1 2">
    <name type="scientific">Paenibacillus chartarius</name>
    <dbReference type="NCBI Taxonomy" id="747481"/>
    <lineage>
        <taxon>Bacteria</taxon>
        <taxon>Bacillati</taxon>
        <taxon>Bacillota</taxon>
        <taxon>Bacilli</taxon>
        <taxon>Bacillales</taxon>
        <taxon>Paenibacillaceae</taxon>
        <taxon>Paenibacillus</taxon>
    </lineage>
</organism>
<dbReference type="RefSeq" id="WP_377472776.1">
    <property type="nucleotide sequence ID" value="NZ_JBHLWN010000090.1"/>
</dbReference>
<evidence type="ECO:0000313" key="1">
    <source>
        <dbReference type="EMBL" id="MFC0215332.1"/>
    </source>
</evidence>
<keyword evidence="2" id="KW-1185">Reference proteome</keyword>
<protein>
    <submittedName>
        <fullName evidence="1">RNA polymerase subunit sigma-24</fullName>
    </submittedName>
</protein>
<name>A0ABV6DRQ4_9BACL</name>
<sequence length="340" mass="38190">MLHIVNGDLVERKLRQGGLEGDILVWRELLTEGPAVAAPEYERLVQLRANRLERELGIPAELFARHGREQKDRLDRFTAYEELVLWFEHDLFDQTILWFLLHYFAECDKGGTKLSVMSIGEFPGVPGFEGFGMLSAEQLASLFGCWKEIGGAALDLGRRVWAAYAGGEPDAIVALLKEELLWTELPFAQDALAFHLSRFPDTGRGLGAVEATTLETLETYGPLPMQDLFVRVGKRHPLYGMGDVQYWGYLRRLCGSGKAEALIAWEGSDMGRLPGYETDPHMMKRPVSLTAAGRQVLRGECDAVRLLGYDRWLGGIHLRAEAGGDVPWRYDPSRRTLVRT</sequence>
<proteinExistence type="predicted"/>
<gene>
    <name evidence="1" type="ORF">ACFFK0_23335</name>
</gene>
<accession>A0ABV6DRQ4</accession>
<comment type="caution">
    <text evidence="1">The sequence shown here is derived from an EMBL/GenBank/DDBJ whole genome shotgun (WGS) entry which is preliminary data.</text>
</comment>
<evidence type="ECO:0000313" key="2">
    <source>
        <dbReference type="Proteomes" id="UP001589776"/>
    </source>
</evidence>